<name>A0A811Q029_9POAL</name>
<gene>
    <name evidence="1" type="ORF">NCGR_LOCUS37339</name>
</gene>
<evidence type="ECO:0000313" key="1">
    <source>
        <dbReference type="EMBL" id="CAD6253715.1"/>
    </source>
</evidence>
<evidence type="ECO:0008006" key="3">
    <source>
        <dbReference type="Google" id="ProtNLM"/>
    </source>
</evidence>
<sequence length="151" mass="16172">MPLSPVEPSATTAPSRAFCFGERRGSSASDCLKCLAAAAQDVADGCHGRRGAVWRAGYFLSYADTNASTAREDAWCGWFYDDDSDDTLTAALGTCVAIRDRGGVNESAQVVPALKEGRQLSLSTATWWWSSATPATCASRYPLQRYGDRCG</sequence>
<reference evidence="1" key="1">
    <citation type="submission" date="2020-10" db="EMBL/GenBank/DDBJ databases">
        <authorList>
            <person name="Han B."/>
            <person name="Lu T."/>
            <person name="Zhao Q."/>
            <person name="Huang X."/>
            <person name="Zhao Y."/>
        </authorList>
    </citation>
    <scope>NUCLEOTIDE SEQUENCE</scope>
</reference>
<dbReference type="Gene3D" id="3.30.430.20">
    <property type="entry name" value="Gnk2 domain, C-X8-C-X2-C motif"/>
    <property type="match status" value="1"/>
</dbReference>
<dbReference type="OrthoDB" id="676790at2759"/>
<dbReference type="Proteomes" id="UP000604825">
    <property type="component" value="Unassembled WGS sequence"/>
</dbReference>
<accession>A0A811Q029</accession>
<proteinExistence type="predicted"/>
<protein>
    <recommendedName>
        <fullName evidence="3">Gnk2-homologous domain-containing protein</fullName>
    </recommendedName>
</protein>
<dbReference type="AlphaFoldDB" id="A0A811Q029"/>
<evidence type="ECO:0000313" key="2">
    <source>
        <dbReference type="Proteomes" id="UP000604825"/>
    </source>
</evidence>
<dbReference type="EMBL" id="CAJGYO010000009">
    <property type="protein sequence ID" value="CAD6253715.1"/>
    <property type="molecule type" value="Genomic_DNA"/>
</dbReference>
<keyword evidence="2" id="KW-1185">Reference proteome</keyword>
<comment type="caution">
    <text evidence="1">The sequence shown here is derived from an EMBL/GenBank/DDBJ whole genome shotgun (WGS) entry which is preliminary data.</text>
</comment>
<dbReference type="InterPro" id="IPR038408">
    <property type="entry name" value="GNK2_sf"/>
</dbReference>
<organism evidence="1 2">
    <name type="scientific">Miscanthus lutarioriparius</name>
    <dbReference type="NCBI Taxonomy" id="422564"/>
    <lineage>
        <taxon>Eukaryota</taxon>
        <taxon>Viridiplantae</taxon>
        <taxon>Streptophyta</taxon>
        <taxon>Embryophyta</taxon>
        <taxon>Tracheophyta</taxon>
        <taxon>Spermatophyta</taxon>
        <taxon>Magnoliopsida</taxon>
        <taxon>Liliopsida</taxon>
        <taxon>Poales</taxon>
        <taxon>Poaceae</taxon>
        <taxon>PACMAD clade</taxon>
        <taxon>Panicoideae</taxon>
        <taxon>Andropogonodae</taxon>
        <taxon>Andropogoneae</taxon>
        <taxon>Saccharinae</taxon>
        <taxon>Miscanthus</taxon>
    </lineage>
</organism>